<protein>
    <submittedName>
        <fullName evidence="1">Uncharacterized protein</fullName>
    </submittedName>
</protein>
<gene>
    <name evidence="1" type="ORF">FK492_19705</name>
</gene>
<sequence length="123" mass="13580">MVPDKTVTPPEALLIRVTHPAGNMVFRLERLNTRPVPDAAVRPLAENSGHEPALADVTIERLAAYIADVIRQVSPGTPRADVWARIKAPVKNVPAASSHRVMSEDALKDLQMVQTFMRKKHTD</sequence>
<evidence type="ECO:0000313" key="2">
    <source>
        <dbReference type="Proteomes" id="UP000319715"/>
    </source>
</evidence>
<reference evidence="1 2" key="1">
    <citation type="submission" date="2019-06" db="EMBL/GenBank/DDBJ databases">
        <title>Pantoea dispersa Assembly.</title>
        <authorList>
            <person name="Wang J."/>
        </authorList>
    </citation>
    <scope>NUCLEOTIDE SEQUENCE [LARGE SCALE GENOMIC DNA]</scope>
    <source>
        <strain evidence="2">bio</strain>
    </source>
</reference>
<evidence type="ECO:0000313" key="1">
    <source>
        <dbReference type="EMBL" id="TQC69956.1"/>
    </source>
</evidence>
<dbReference type="EMBL" id="VICF01000010">
    <property type="protein sequence ID" value="TQC69956.1"/>
    <property type="molecule type" value="Genomic_DNA"/>
</dbReference>
<keyword evidence="2" id="KW-1185">Reference proteome</keyword>
<dbReference type="RefSeq" id="WP_141496860.1">
    <property type="nucleotide sequence ID" value="NZ_VICF01000010.1"/>
</dbReference>
<comment type="caution">
    <text evidence="1">The sequence shown here is derived from an EMBL/GenBank/DDBJ whole genome shotgun (WGS) entry which is preliminary data.</text>
</comment>
<proteinExistence type="predicted"/>
<dbReference type="Proteomes" id="UP000319715">
    <property type="component" value="Unassembled WGS sequence"/>
</dbReference>
<name>A0ABY2ZTL3_9GAMM</name>
<organism evidence="1 2">
    <name type="scientific">Pantoea dispersa</name>
    <dbReference type="NCBI Taxonomy" id="59814"/>
    <lineage>
        <taxon>Bacteria</taxon>
        <taxon>Pseudomonadati</taxon>
        <taxon>Pseudomonadota</taxon>
        <taxon>Gammaproteobacteria</taxon>
        <taxon>Enterobacterales</taxon>
        <taxon>Erwiniaceae</taxon>
        <taxon>Pantoea</taxon>
    </lineage>
</organism>
<accession>A0ABY2ZTL3</accession>